<gene>
    <name evidence="5" type="ORF">BXY39_1841</name>
</gene>
<dbReference type="Pfam" id="PF04773">
    <property type="entry name" value="FecR"/>
    <property type="match status" value="1"/>
</dbReference>
<feature type="region of interest" description="Disordered" evidence="1">
    <location>
        <begin position="106"/>
        <end position="139"/>
    </location>
</feature>
<dbReference type="InterPro" id="IPR032623">
    <property type="entry name" value="FecR_N"/>
</dbReference>
<comment type="caution">
    <text evidence="5">The sequence shown here is derived from an EMBL/GenBank/DDBJ whole genome shotgun (WGS) entry which is preliminary data.</text>
</comment>
<dbReference type="AlphaFoldDB" id="A0A3M0CEH2"/>
<dbReference type="InParanoid" id="A0A3M0CEH2"/>
<proteinExistence type="predicted"/>
<dbReference type="PANTHER" id="PTHR30273">
    <property type="entry name" value="PERIPLASMIC SIGNAL SENSOR AND SIGMA FACTOR ACTIVATOR FECR-RELATED"/>
    <property type="match status" value="1"/>
</dbReference>
<feature type="domain" description="FecR N-terminal" evidence="4">
    <location>
        <begin position="14"/>
        <end position="55"/>
    </location>
</feature>
<dbReference type="Pfam" id="PF16220">
    <property type="entry name" value="DUF4880"/>
    <property type="match status" value="1"/>
</dbReference>
<keyword evidence="6" id="KW-1185">Reference proteome</keyword>
<feature type="domain" description="FecR protein" evidence="3">
    <location>
        <begin position="182"/>
        <end position="272"/>
    </location>
</feature>
<keyword evidence="2" id="KW-1133">Transmembrane helix</keyword>
<keyword evidence="2" id="KW-0472">Membrane</keyword>
<name>A0A3M0CEH2_9PROT</name>
<keyword evidence="2" id="KW-0812">Transmembrane</keyword>
<dbReference type="Proteomes" id="UP000271227">
    <property type="component" value="Unassembled WGS sequence"/>
</dbReference>
<evidence type="ECO:0000313" key="5">
    <source>
        <dbReference type="EMBL" id="RMB07752.1"/>
    </source>
</evidence>
<dbReference type="EMBL" id="REFR01000011">
    <property type="protein sequence ID" value="RMB07752.1"/>
    <property type="molecule type" value="Genomic_DNA"/>
</dbReference>
<organism evidence="5 6">
    <name type="scientific">Eilatimonas milleporae</name>
    <dbReference type="NCBI Taxonomy" id="911205"/>
    <lineage>
        <taxon>Bacteria</taxon>
        <taxon>Pseudomonadati</taxon>
        <taxon>Pseudomonadota</taxon>
        <taxon>Alphaproteobacteria</taxon>
        <taxon>Kordiimonadales</taxon>
        <taxon>Kordiimonadaceae</taxon>
        <taxon>Eilatimonas</taxon>
    </lineage>
</organism>
<dbReference type="OrthoDB" id="7183534at2"/>
<accession>A0A3M0CEH2</accession>
<protein>
    <submittedName>
        <fullName evidence="5">FecR family protein</fullName>
    </submittedName>
</protein>
<evidence type="ECO:0000256" key="1">
    <source>
        <dbReference type="SAM" id="MobiDB-lite"/>
    </source>
</evidence>
<reference evidence="5 6" key="1">
    <citation type="submission" date="2018-10" db="EMBL/GenBank/DDBJ databases">
        <title>Genomic Encyclopedia of Archaeal and Bacterial Type Strains, Phase II (KMG-II): from individual species to whole genera.</title>
        <authorList>
            <person name="Goeker M."/>
        </authorList>
    </citation>
    <scope>NUCLEOTIDE SEQUENCE [LARGE SCALE GENOMIC DNA]</scope>
    <source>
        <strain evidence="5 6">DSM 25217</strain>
    </source>
</reference>
<evidence type="ECO:0000259" key="3">
    <source>
        <dbReference type="Pfam" id="PF04773"/>
    </source>
</evidence>
<dbReference type="InterPro" id="IPR006860">
    <property type="entry name" value="FecR"/>
</dbReference>
<evidence type="ECO:0000259" key="4">
    <source>
        <dbReference type="Pfam" id="PF16220"/>
    </source>
</evidence>
<evidence type="ECO:0000313" key="6">
    <source>
        <dbReference type="Proteomes" id="UP000271227"/>
    </source>
</evidence>
<dbReference type="GO" id="GO:0016989">
    <property type="term" value="F:sigma factor antagonist activity"/>
    <property type="evidence" value="ECO:0007669"/>
    <property type="project" value="TreeGrafter"/>
</dbReference>
<dbReference type="Gene3D" id="2.60.120.1440">
    <property type="match status" value="1"/>
</dbReference>
<sequence length="404" mass="41892">MTDDTADIPPSVLDEAARWHARLTSGAESDDDIARHMDWLLADPAHLAAYERIAAAVHAAGGAEAAVRAAYPDAFAAPRSARQAVPQSGASVSGVPVSGVSVSGIPGAGAEADSDSEIRSEAPSATGRAPGRNSGHVTRHGWRAAWRWPRVVAVAVAIAALLFVAVMPMTGLFEGAPAPTVYTAGDDRVRTVRLADGSEVSLFLGSAVSVAVTDRARTASLVRGRAVFTVTPDRDRPFHVDTDRGRVSVVGTRFEVVRGERFDRVAVSEGRVAVAPIRPDTAQPPPGRSDTSGSGTVLLDPGFAVRYDGHGGTPLRMKADIAAIGAWSAGVLVFEGTPLPEVVARINDLFSDRSLVLGDPALTAGVFSGTLAVSTAGEMARQLAAFLSLGVSDDVTEIVLTPGR</sequence>
<dbReference type="PANTHER" id="PTHR30273:SF2">
    <property type="entry name" value="PROTEIN FECR"/>
    <property type="match status" value="1"/>
</dbReference>
<feature type="transmembrane region" description="Helical" evidence="2">
    <location>
        <begin position="151"/>
        <end position="173"/>
    </location>
</feature>
<dbReference type="RefSeq" id="WP_121938548.1">
    <property type="nucleotide sequence ID" value="NZ_REFR01000011.1"/>
</dbReference>
<evidence type="ECO:0000256" key="2">
    <source>
        <dbReference type="SAM" id="Phobius"/>
    </source>
</evidence>
<dbReference type="InterPro" id="IPR012373">
    <property type="entry name" value="Ferrdict_sens_TM"/>
</dbReference>